<reference evidence="2 3" key="1">
    <citation type="submission" date="2024-06" db="EMBL/GenBank/DDBJ databases">
        <title>The Natural Products Discovery Center: Release of the First 8490 Sequenced Strains for Exploring Actinobacteria Biosynthetic Diversity.</title>
        <authorList>
            <person name="Kalkreuter E."/>
            <person name="Kautsar S.A."/>
            <person name="Yang D."/>
            <person name="Bader C.D."/>
            <person name="Teijaro C.N."/>
            <person name="Fluegel L."/>
            <person name="Davis C.M."/>
            <person name="Simpson J.R."/>
            <person name="Lauterbach L."/>
            <person name="Steele A.D."/>
            <person name="Gui C."/>
            <person name="Meng S."/>
            <person name="Li G."/>
            <person name="Viehrig K."/>
            <person name="Ye F."/>
            <person name="Su P."/>
            <person name="Kiefer A.F."/>
            <person name="Nichols A."/>
            <person name="Cepeda A.J."/>
            <person name="Yan W."/>
            <person name="Fan B."/>
            <person name="Jiang Y."/>
            <person name="Adhikari A."/>
            <person name="Zheng C.-J."/>
            <person name="Schuster L."/>
            <person name="Cowan T.M."/>
            <person name="Smanski M.J."/>
            <person name="Chevrette M.G."/>
            <person name="De Carvalho L.P.S."/>
            <person name="Shen B."/>
        </authorList>
    </citation>
    <scope>NUCLEOTIDE SEQUENCE [LARGE SCALE GENOMIC DNA]</scope>
    <source>
        <strain evidence="2 3">NPDC052768</strain>
    </source>
</reference>
<dbReference type="CDD" id="cd02440">
    <property type="entry name" value="AdoMet_MTases"/>
    <property type="match status" value="1"/>
</dbReference>
<sequence length="208" mass="21954">MSSTDAVTFWDGVHAARPARDNPSPNVRLTEVVTGLPPGDALDLGCGNGGDTLWLARAGWRVTAADISAVAVGRLTALARTHGVHDRVTAVRIDLRTSFPPGTFDLVSAHYLHTPYDLDRSAVLRAAAHALRPGGRLLVVDHGSTAPWSWNQDPGARFPDPTEVAAGIGLDPAVWSVERADAPRRTATGPDGGTAEVTDHVLLVRRAA</sequence>
<dbReference type="InterPro" id="IPR041698">
    <property type="entry name" value="Methyltransf_25"/>
</dbReference>
<dbReference type="PANTHER" id="PTHR42912">
    <property type="entry name" value="METHYLTRANSFERASE"/>
    <property type="match status" value="1"/>
</dbReference>
<dbReference type="RefSeq" id="WP_242590754.1">
    <property type="nucleotide sequence ID" value="NZ_JBFATD010000002.1"/>
</dbReference>
<keyword evidence="2" id="KW-0808">Transferase</keyword>
<dbReference type="GO" id="GO:0008168">
    <property type="term" value="F:methyltransferase activity"/>
    <property type="evidence" value="ECO:0007669"/>
    <property type="project" value="UniProtKB-KW"/>
</dbReference>
<evidence type="ECO:0000313" key="3">
    <source>
        <dbReference type="Proteomes" id="UP001552527"/>
    </source>
</evidence>
<dbReference type="PANTHER" id="PTHR42912:SF93">
    <property type="entry name" value="N6-ADENOSINE-METHYLTRANSFERASE TMT1A"/>
    <property type="match status" value="1"/>
</dbReference>
<keyword evidence="3" id="KW-1185">Reference proteome</keyword>
<feature type="domain" description="Methyltransferase" evidence="1">
    <location>
        <begin position="42"/>
        <end position="135"/>
    </location>
</feature>
<dbReference type="Gene3D" id="3.40.50.150">
    <property type="entry name" value="Vaccinia Virus protein VP39"/>
    <property type="match status" value="1"/>
</dbReference>
<dbReference type="SUPFAM" id="SSF53335">
    <property type="entry name" value="S-adenosyl-L-methionine-dependent methyltransferases"/>
    <property type="match status" value="1"/>
</dbReference>
<evidence type="ECO:0000259" key="1">
    <source>
        <dbReference type="Pfam" id="PF13649"/>
    </source>
</evidence>
<name>A0ABV3J8Z0_9ACTN</name>
<protein>
    <submittedName>
        <fullName evidence="2">Class I SAM-dependent methyltransferase</fullName>
        <ecNumber evidence="2">2.1.-.-</ecNumber>
    </submittedName>
</protein>
<dbReference type="GO" id="GO:0032259">
    <property type="term" value="P:methylation"/>
    <property type="evidence" value="ECO:0007669"/>
    <property type="project" value="UniProtKB-KW"/>
</dbReference>
<keyword evidence="2" id="KW-0489">Methyltransferase</keyword>
<dbReference type="Proteomes" id="UP001552527">
    <property type="component" value="Unassembled WGS sequence"/>
</dbReference>
<dbReference type="EC" id="2.1.-.-" evidence="2"/>
<evidence type="ECO:0000313" key="2">
    <source>
        <dbReference type="EMBL" id="MEV5244630.1"/>
    </source>
</evidence>
<gene>
    <name evidence="2" type="ORF">AB0K95_05015</name>
</gene>
<dbReference type="EMBL" id="JBFATE010000002">
    <property type="protein sequence ID" value="MEV5244630.1"/>
    <property type="molecule type" value="Genomic_DNA"/>
</dbReference>
<dbReference type="InterPro" id="IPR029063">
    <property type="entry name" value="SAM-dependent_MTases_sf"/>
</dbReference>
<accession>A0ABV3J8Z0</accession>
<proteinExistence type="predicted"/>
<dbReference type="Pfam" id="PF13649">
    <property type="entry name" value="Methyltransf_25"/>
    <property type="match status" value="1"/>
</dbReference>
<organism evidence="2 3">
    <name type="scientific">Streptomyces werraensis</name>
    <dbReference type="NCBI Taxonomy" id="68284"/>
    <lineage>
        <taxon>Bacteria</taxon>
        <taxon>Bacillati</taxon>
        <taxon>Actinomycetota</taxon>
        <taxon>Actinomycetes</taxon>
        <taxon>Kitasatosporales</taxon>
        <taxon>Streptomycetaceae</taxon>
        <taxon>Streptomyces</taxon>
    </lineage>
</organism>
<comment type="caution">
    <text evidence="2">The sequence shown here is derived from an EMBL/GenBank/DDBJ whole genome shotgun (WGS) entry which is preliminary data.</text>
</comment>
<dbReference type="InterPro" id="IPR050508">
    <property type="entry name" value="Methyltransf_Superfamily"/>
</dbReference>